<protein>
    <submittedName>
        <fullName evidence="3">PIG-L family deacetylase</fullName>
    </submittedName>
</protein>
<gene>
    <name evidence="3" type="ORF">KGQ19_05695</name>
</gene>
<feature type="region of interest" description="Disordered" evidence="2">
    <location>
        <begin position="267"/>
        <end position="293"/>
    </location>
</feature>
<dbReference type="Proteomes" id="UP000730482">
    <property type="component" value="Unassembled WGS sequence"/>
</dbReference>
<evidence type="ECO:0000256" key="2">
    <source>
        <dbReference type="SAM" id="MobiDB-lite"/>
    </source>
</evidence>
<organism evidence="3 4">
    <name type="scientific">Catenulispora pinistramenti</name>
    <dbReference type="NCBI Taxonomy" id="2705254"/>
    <lineage>
        <taxon>Bacteria</taxon>
        <taxon>Bacillati</taxon>
        <taxon>Actinomycetota</taxon>
        <taxon>Actinomycetes</taxon>
        <taxon>Catenulisporales</taxon>
        <taxon>Catenulisporaceae</taxon>
        <taxon>Catenulispora</taxon>
    </lineage>
</organism>
<dbReference type="PANTHER" id="PTHR12993">
    <property type="entry name" value="N-ACETYLGLUCOSAMINYL-PHOSPHATIDYLINOSITOL DE-N-ACETYLASE-RELATED"/>
    <property type="match status" value="1"/>
</dbReference>
<name>A0ABS5KJZ9_9ACTN</name>
<dbReference type="PANTHER" id="PTHR12993:SF26">
    <property type="entry name" value="1D-MYO-INOSITOL 2-ACETAMIDO-2-DEOXY-ALPHA-D-GLUCOPYRANOSIDE DEACETYLASE"/>
    <property type="match status" value="1"/>
</dbReference>
<dbReference type="RefSeq" id="WP_212008004.1">
    <property type="nucleotide sequence ID" value="NZ_JAAFYZ010000012.1"/>
</dbReference>
<sequence>MERTMLNRRRLLSSLGLVGVVAAVPVACAARSSGRARHQVLGAGHAASILQIVAHQDDDVQFMNPDLAVALAAGVPTTTVYLTAGEGMGAFDHSRSRTQFASDRQDAARAAYGQMLGVAGAWNRQAVTLPGGQVAELATPPGVGHVRLWFLNLPDGDDTAAVPDIAGVPRGMALSGLLLGQRSDVPTIVPDTGPVTASYRHTKQSLLAALTGFLDEYQPTVLRAQDPMFVEQRWRGATNVGGDHPDHIAAGRWADLALRQYLAAKPASQAPASQPAPPSRASRPPAAAQTSQAQPCRLAVVNYVGYGMTGLAPNLSPPQVKSKTAAFQAYCAHDTDLRHFADAYAPYQHRRYHRWTPGSLRALPTGTGVTVFGVADQQVVQWTCTDITQAWSGPFPLGGTGVRALDAVTQLDGRIRLFALQVDAMAGVSGIVTSVQDSPGGGFGPWSDPQNPLPTAGGAVSAAILHGDALGQPTAVATADGQVHLFVRGADAMVYVRTLIANGRTWLPWGRLEGRFALDGISAVVGTDGLAQVYATAMVEPADRREPAAARLFRWVQLAVGAAPAPDAWFPAYQSAGAPVAVLDQDGTPRVLYQFPDTAGTGMLTSDPDGTWGPAQQLAATGGSGPIAALAAPAVAGARLHVAVGTQSFGIGVFQQGIDASFPATWQDLGGCWPGPPALAADLSGRVMIAGLGLDGRLAVACQPRPGPGIAYSGFRSVGS</sequence>
<accession>A0ABS5KJZ9</accession>
<keyword evidence="4" id="KW-1185">Reference proteome</keyword>
<proteinExistence type="predicted"/>
<keyword evidence="1" id="KW-0862">Zinc</keyword>
<dbReference type="EMBL" id="JAAFYZ010000012">
    <property type="protein sequence ID" value="MBS2546355.1"/>
    <property type="molecule type" value="Genomic_DNA"/>
</dbReference>
<evidence type="ECO:0000256" key="1">
    <source>
        <dbReference type="ARBA" id="ARBA00022833"/>
    </source>
</evidence>
<dbReference type="SUPFAM" id="SSF89372">
    <property type="entry name" value="Fucose-specific lectin"/>
    <property type="match status" value="2"/>
</dbReference>
<dbReference type="InterPro" id="IPR006311">
    <property type="entry name" value="TAT_signal"/>
</dbReference>
<dbReference type="SUPFAM" id="SSF102588">
    <property type="entry name" value="LmbE-like"/>
    <property type="match status" value="1"/>
</dbReference>
<dbReference type="Pfam" id="PF02585">
    <property type="entry name" value="PIG-L"/>
    <property type="match status" value="1"/>
</dbReference>
<dbReference type="Gene3D" id="3.40.50.10320">
    <property type="entry name" value="LmbE-like"/>
    <property type="match status" value="1"/>
</dbReference>
<evidence type="ECO:0000313" key="3">
    <source>
        <dbReference type="EMBL" id="MBS2546355.1"/>
    </source>
</evidence>
<comment type="caution">
    <text evidence="3">The sequence shown here is derived from an EMBL/GenBank/DDBJ whole genome shotgun (WGS) entry which is preliminary data.</text>
</comment>
<reference evidence="3 4" key="1">
    <citation type="submission" date="2020-02" db="EMBL/GenBank/DDBJ databases">
        <title>Acidophilic actinobacteria isolated from forest soil.</title>
        <authorList>
            <person name="Golinska P."/>
        </authorList>
    </citation>
    <scope>NUCLEOTIDE SEQUENCE [LARGE SCALE GENOMIC DNA]</scope>
    <source>
        <strain evidence="3 4">NL8</strain>
    </source>
</reference>
<dbReference type="InterPro" id="IPR003737">
    <property type="entry name" value="GlcNAc_PI_deacetylase-related"/>
</dbReference>
<evidence type="ECO:0000313" key="4">
    <source>
        <dbReference type="Proteomes" id="UP000730482"/>
    </source>
</evidence>
<dbReference type="PROSITE" id="PS51318">
    <property type="entry name" value="TAT"/>
    <property type="match status" value="1"/>
</dbReference>
<dbReference type="InterPro" id="IPR024078">
    <property type="entry name" value="LmbE-like_dom_sf"/>
</dbReference>